<feature type="transmembrane region" description="Helical" evidence="6">
    <location>
        <begin position="569"/>
        <end position="594"/>
    </location>
</feature>
<keyword evidence="6" id="KW-0812">Transmembrane</keyword>
<reference evidence="8" key="1">
    <citation type="journal article" date="2023" name="Int. J. Syst. Evol. Microbiol.">
        <title>Streptomyces meridianus sp. nov. isolated from brackish water of the Tagus estuary in Alcochete, Portugal.</title>
        <authorList>
            <person name="Santos J.D.N."/>
            <person name="Klimek D."/>
            <person name="Calusinska M."/>
            <person name="Lobo Da Cunha A."/>
            <person name="Catita J."/>
            <person name="Goncalves H."/>
            <person name="Gonzalez I."/>
            <person name="Reyes F."/>
            <person name="Lage O.M."/>
        </authorList>
    </citation>
    <scope>NUCLEOTIDE SEQUENCE</scope>
    <source>
        <strain evidence="8">MTZ3.1</strain>
    </source>
</reference>
<gene>
    <name evidence="8" type="ORF">M1E25_15955</name>
</gene>
<dbReference type="Gene3D" id="3.40.50.300">
    <property type="entry name" value="P-loop containing nucleotide triphosphate hydrolases"/>
    <property type="match status" value="1"/>
</dbReference>
<evidence type="ECO:0000256" key="1">
    <source>
        <dbReference type="ARBA" id="ARBA00005417"/>
    </source>
</evidence>
<dbReference type="Proteomes" id="UP001167160">
    <property type="component" value="Unassembled WGS sequence"/>
</dbReference>
<proteinExistence type="inferred from homology"/>
<feature type="domain" description="ABC transporter" evidence="7">
    <location>
        <begin position="2"/>
        <end position="228"/>
    </location>
</feature>
<evidence type="ECO:0000259" key="7">
    <source>
        <dbReference type="PROSITE" id="PS50893"/>
    </source>
</evidence>
<keyword evidence="6" id="KW-1133">Transmembrane helix</keyword>
<feature type="transmembrane region" description="Helical" evidence="6">
    <location>
        <begin position="444"/>
        <end position="466"/>
    </location>
</feature>
<evidence type="ECO:0000256" key="4">
    <source>
        <dbReference type="ARBA" id="ARBA00022840"/>
    </source>
</evidence>
<dbReference type="SMART" id="SM00382">
    <property type="entry name" value="AAA"/>
    <property type="match status" value="1"/>
</dbReference>
<evidence type="ECO:0000256" key="5">
    <source>
        <dbReference type="SAM" id="MobiDB-lite"/>
    </source>
</evidence>
<dbReference type="InterPro" id="IPR003439">
    <property type="entry name" value="ABC_transporter-like_ATP-bd"/>
</dbReference>
<dbReference type="EMBL" id="JAMQGM010000033">
    <property type="protein sequence ID" value="MCM2578827.1"/>
    <property type="molecule type" value="Genomic_DNA"/>
</dbReference>
<organism evidence="8 9">
    <name type="scientific">Streptomyces meridianus</name>
    <dbReference type="NCBI Taxonomy" id="2938945"/>
    <lineage>
        <taxon>Bacteria</taxon>
        <taxon>Bacillati</taxon>
        <taxon>Actinomycetota</taxon>
        <taxon>Actinomycetes</taxon>
        <taxon>Kitasatosporales</taxon>
        <taxon>Streptomycetaceae</taxon>
        <taxon>Streptomyces</taxon>
    </lineage>
</organism>
<evidence type="ECO:0000256" key="6">
    <source>
        <dbReference type="SAM" id="Phobius"/>
    </source>
</evidence>
<dbReference type="RefSeq" id="WP_251415901.1">
    <property type="nucleotide sequence ID" value="NZ_JAMQGM010000033.1"/>
</dbReference>
<keyword evidence="9" id="KW-1185">Reference proteome</keyword>
<dbReference type="PROSITE" id="PS50893">
    <property type="entry name" value="ABC_TRANSPORTER_2"/>
    <property type="match status" value="1"/>
</dbReference>
<dbReference type="InterPro" id="IPR027417">
    <property type="entry name" value="P-loop_NTPase"/>
</dbReference>
<comment type="similarity">
    <text evidence="1">Belongs to the ABC transporter superfamily.</text>
</comment>
<evidence type="ECO:0000256" key="3">
    <source>
        <dbReference type="ARBA" id="ARBA00022741"/>
    </source>
</evidence>
<keyword evidence="6" id="KW-0472">Membrane</keyword>
<dbReference type="SUPFAM" id="SSF52540">
    <property type="entry name" value="P-loop containing nucleoside triphosphate hydrolases"/>
    <property type="match status" value="1"/>
</dbReference>
<feature type="region of interest" description="Disordered" evidence="5">
    <location>
        <begin position="289"/>
        <end position="345"/>
    </location>
</feature>
<comment type="caution">
    <text evidence="8">The sequence shown here is derived from an EMBL/GenBank/DDBJ whole genome shotgun (WGS) entry which is preliminary data.</text>
</comment>
<name>A0ABT0X8H7_9ACTN</name>
<evidence type="ECO:0000313" key="8">
    <source>
        <dbReference type="EMBL" id="MCM2578827.1"/>
    </source>
</evidence>
<feature type="compositionally biased region" description="Low complexity" evidence="5">
    <location>
        <begin position="312"/>
        <end position="322"/>
    </location>
</feature>
<evidence type="ECO:0000256" key="2">
    <source>
        <dbReference type="ARBA" id="ARBA00022448"/>
    </source>
</evidence>
<dbReference type="PANTHER" id="PTHR43335:SF4">
    <property type="entry name" value="ABC TRANSPORTER, ATP-BINDING PROTEIN"/>
    <property type="match status" value="1"/>
</dbReference>
<keyword evidence="4 8" id="KW-0067">ATP-binding</keyword>
<dbReference type="Pfam" id="PF00005">
    <property type="entry name" value="ABC_tran"/>
    <property type="match status" value="1"/>
</dbReference>
<dbReference type="PANTHER" id="PTHR43335">
    <property type="entry name" value="ABC TRANSPORTER, ATP-BINDING PROTEIN"/>
    <property type="match status" value="1"/>
</dbReference>
<accession>A0ABT0X8H7</accession>
<feature type="transmembrane region" description="Helical" evidence="6">
    <location>
        <begin position="364"/>
        <end position="385"/>
    </location>
</feature>
<protein>
    <submittedName>
        <fullName evidence="8">ABC transporter ATP-binding protein</fullName>
    </submittedName>
</protein>
<keyword evidence="2" id="KW-0813">Transport</keyword>
<evidence type="ECO:0000313" key="9">
    <source>
        <dbReference type="Proteomes" id="UP001167160"/>
    </source>
</evidence>
<feature type="transmembrane region" description="Helical" evidence="6">
    <location>
        <begin position="513"/>
        <end position="531"/>
    </location>
</feature>
<feature type="transmembrane region" description="Helical" evidence="6">
    <location>
        <begin position="486"/>
        <end position="506"/>
    </location>
</feature>
<dbReference type="GO" id="GO:0005524">
    <property type="term" value="F:ATP binding"/>
    <property type="evidence" value="ECO:0007669"/>
    <property type="project" value="UniProtKB-KW"/>
</dbReference>
<sequence>MIQAIGLTSTSRRSRPSCVDDLTLEARSGNITVLLGARGAGKSTAMRLMLHLEPGRGITLFRGRPLHRISHPAHEVGAVLGDVPGHPGRTARNHLRMVGAAVGAHPGRVDDVLELVGLTDASDSRLGSLSVGMDRRLGLAVALLADPHSLVLDEPARGLSSREAVWLHRLLRGFAGQGGTVLLASRDPREAARIADRVVTLEAGRVVADQSVADFAARRLRPRVSVRSPHAARLASLVDAERRAAGSPVEVVRESGNRIAVYGSTCAAVGETAFRNGILIHQLADEVFDAGPTPARERTSGRRSGGNGGPEAGDASGADAAGHTSRPRLSAVDTGPSIEPRSPSSPVWPLRYELIRATGVRAGLLLAAVSMGVSLVAALLLGLIGEGPAPRVFAGWLPELPLPPAAVASGIFGALSFGQEFRYPALGFVHGPVPRRLALLTAKLVVTAAFAVALSLATLALNMAVVRLLFGSAPLRLPAGGIVQTVGWAGIVMACGWAGVIAAGLLRSTAAGVAVVLGIPLVVVPGLRMLADGGEGTGSLPGPVDGLQTASLFHGVSADGRWTATVNDLLAWSVLGTGAGLLGVSASLLLIGLLRGRVR</sequence>
<dbReference type="InterPro" id="IPR003593">
    <property type="entry name" value="AAA+_ATPase"/>
</dbReference>
<keyword evidence="3" id="KW-0547">Nucleotide-binding</keyword>